<sequence>MVLLGPEDSSCNKNVDHRLVRKNTTVSPPIAEPRRKNFPPALTEAELISVFRRFDGDRDGRLSWQDLKNAFHSIGSRFPSYRALTALCQADKNRDGYISEDEMDDLIQYAFSCGYYAW</sequence>
<keyword evidence="1" id="KW-0106">Calcium</keyword>
<dbReference type="InterPro" id="IPR018247">
    <property type="entry name" value="EF_Hand_1_Ca_BS"/>
</dbReference>
<evidence type="ECO:0000313" key="3">
    <source>
        <dbReference type="EMBL" id="EOY02747.1"/>
    </source>
</evidence>
<dbReference type="EMBL" id="CM001882">
    <property type="protein sequence ID" value="EOY02747.1"/>
    <property type="molecule type" value="Genomic_DNA"/>
</dbReference>
<dbReference type="AlphaFoldDB" id="A0A061EED0"/>
<evidence type="ECO:0000313" key="4">
    <source>
        <dbReference type="Proteomes" id="UP000026915"/>
    </source>
</evidence>
<evidence type="ECO:0000259" key="2">
    <source>
        <dbReference type="PROSITE" id="PS50222"/>
    </source>
</evidence>
<dbReference type="HOGENOM" id="CLU_147785_1_0_1"/>
<name>A0A061EED0_THECC</name>
<organism evidence="3 4">
    <name type="scientific">Theobroma cacao</name>
    <name type="common">Cacao</name>
    <name type="synonym">Cocoa</name>
    <dbReference type="NCBI Taxonomy" id="3641"/>
    <lineage>
        <taxon>Eukaryota</taxon>
        <taxon>Viridiplantae</taxon>
        <taxon>Streptophyta</taxon>
        <taxon>Embryophyta</taxon>
        <taxon>Tracheophyta</taxon>
        <taxon>Spermatophyta</taxon>
        <taxon>Magnoliopsida</taxon>
        <taxon>eudicotyledons</taxon>
        <taxon>Gunneridae</taxon>
        <taxon>Pentapetalae</taxon>
        <taxon>rosids</taxon>
        <taxon>malvids</taxon>
        <taxon>Malvales</taxon>
        <taxon>Malvaceae</taxon>
        <taxon>Byttnerioideae</taxon>
        <taxon>Theobroma</taxon>
    </lineage>
</organism>
<dbReference type="SMART" id="SM00054">
    <property type="entry name" value="EFh"/>
    <property type="match status" value="2"/>
</dbReference>
<keyword evidence="4" id="KW-1185">Reference proteome</keyword>
<dbReference type="SUPFAM" id="SSF47473">
    <property type="entry name" value="EF-hand"/>
    <property type="match status" value="1"/>
</dbReference>
<dbReference type="Gramene" id="EOY02747">
    <property type="protein sequence ID" value="EOY02747"/>
    <property type="gene ID" value="TCM_017140"/>
</dbReference>
<dbReference type="eggNOG" id="ENOG502SFD6">
    <property type="taxonomic scope" value="Eukaryota"/>
</dbReference>
<dbReference type="OMA" id="EYALSCN"/>
<dbReference type="Proteomes" id="UP000026915">
    <property type="component" value="Chromosome 4"/>
</dbReference>
<dbReference type="InterPro" id="IPR011992">
    <property type="entry name" value="EF-hand-dom_pair"/>
</dbReference>
<feature type="domain" description="EF-hand" evidence="2">
    <location>
        <begin position="42"/>
        <end position="77"/>
    </location>
</feature>
<dbReference type="Pfam" id="PF13499">
    <property type="entry name" value="EF-hand_7"/>
    <property type="match status" value="1"/>
</dbReference>
<dbReference type="GO" id="GO:0005509">
    <property type="term" value="F:calcium ion binding"/>
    <property type="evidence" value="ECO:0007669"/>
    <property type="project" value="InterPro"/>
</dbReference>
<evidence type="ECO:0000256" key="1">
    <source>
        <dbReference type="ARBA" id="ARBA00022837"/>
    </source>
</evidence>
<proteinExistence type="predicted"/>
<dbReference type="InterPro" id="IPR002048">
    <property type="entry name" value="EF_hand_dom"/>
</dbReference>
<accession>A0A061EED0</accession>
<dbReference type="STRING" id="3641.A0A061EED0"/>
<dbReference type="InParanoid" id="A0A061EED0"/>
<dbReference type="Gene3D" id="1.10.238.10">
    <property type="entry name" value="EF-hand"/>
    <property type="match status" value="1"/>
</dbReference>
<dbReference type="PROSITE" id="PS00018">
    <property type="entry name" value="EF_HAND_1"/>
    <property type="match status" value="2"/>
</dbReference>
<dbReference type="CDD" id="cd00051">
    <property type="entry name" value="EFh"/>
    <property type="match status" value="1"/>
</dbReference>
<protein>
    <submittedName>
        <fullName evidence="3">Calcium-binding EF-hand family protein, putative</fullName>
    </submittedName>
</protein>
<gene>
    <name evidence="3" type="ORF">TCM_017140</name>
</gene>
<reference evidence="3 4" key="1">
    <citation type="journal article" date="2013" name="Genome Biol.">
        <title>The genome sequence of the most widely cultivated cacao type and its use to identify candidate genes regulating pod color.</title>
        <authorList>
            <person name="Motamayor J.C."/>
            <person name="Mockaitis K."/>
            <person name="Schmutz J."/>
            <person name="Haiminen N."/>
            <person name="Iii D.L."/>
            <person name="Cornejo O."/>
            <person name="Findley S.D."/>
            <person name="Zheng P."/>
            <person name="Utro F."/>
            <person name="Royaert S."/>
            <person name="Saski C."/>
            <person name="Jenkins J."/>
            <person name="Podicheti R."/>
            <person name="Zhao M."/>
            <person name="Scheffler B.E."/>
            <person name="Stack J.C."/>
            <person name="Feltus F.A."/>
            <person name="Mustiga G.M."/>
            <person name="Amores F."/>
            <person name="Phillips W."/>
            <person name="Marelli J.P."/>
            <person name="May G.D."/>
            <person name="Shapiro H."/>
            <person name="Ma J."/>
            <person name="Bustamante C.D."/>
            <person name="Schnell R.J."/>
            <person name="Main D."/>
            <person name="Gilbert D."/>
            <person name="Parida L."/>
            <person name="Kuhn D.N."/>
        </authorList>
    </citation>
    <scope>NUCLEOTIDE SEQUENCE [LARGE SCALE GENOMIC DNA]</scope>
    <source>
        <strain evidence="4">cv. Matina 1-6</strain>
    </source>
</reference>
<dbReference type="PROSITE" id="PS50222">
    <property type="entry name" value="EF_HAND_2"/>
    <property type="match status" value="1"/>
</dbReference>